<evidence type="ECO:0000256" key="1">
    <source>
        <dbReference type="ARBA" id="ARBA00010613"/>
    </source>
</evidence>
<keyword evidence="4" id="KW-1185">Reference proteome</keyword>
<dbReference type="PROSITE" id="PS50263">
    <property type="entry name" value="CN_HYDROLASE"/>
    <property type="match status" value="1"/>
</dbReference>
<organism evidence="3 4">
    <name type="scientific">Naumannella halotolerans</name>
    <dbReference type="NCBI Taxonomy" id="993414"/>
    <lineage>
        <taxon>Bacteria</taxon>
        <taxon>Bacillati</taxon>
        <taxon>Actinomycetota</taxon>
        <taxon>Actinomycetes</taxon>
        <taxon>Propionibacteriales</taxon>
        <taxon>Propionibacteriaceae</taxon>
        <taxon>Naumannella</taxon>
    </lineage>
</organism>
<protein>
    <submittedName>
        <fullName evidence="3">Putative amidohydrolase</fullName>
    </submittedName>
</protein>
<dbReference type="EMBL" id="SOAW01000001">
    <property type="protein sequence ID" value="TDT33042.1"/>
    <property type="molecule type" value="Genomic_DNA"/>
</dbReference>
<dbReference type="RefSeq" id="WP_133753610.1">
    <property type="nucleotide sequence ID" value="NZ_CP171129.1"/>
</dbReference>
<gene>
    <name evidence="3" type="ORF">CLV29_0637</name>
</gene>
<dbReference type="AlphaFoldDB" id="A0A4R7J6L5"/>
<accession>A0A4R7J6L5</accession>
<reference evidence="3 4" key="1">
    <citation type="submission" date="2019-03" db="EMBL/GenBank/DDBJ databases">
        <title>Genomic Encyclopedia of Archaeal and Bacterial Type Strains, Phase II (KMG-II): from individual species to whole genera.</title>
        <authorList>
            <person name="Goeker M."/>
        </authorList>
    </citation>
    <scope>NUCLEOTIDE SEQUENCE [LARGE SCALE GENOMIC DNA]</scope>
    <source>
        <strain evidence="3 4">DSM 24323</strain>
    </source>
</reference>
<dbReference type="Proteomes" id="UP000295371">
    <property type="component" value="Unassembled WGS sequence"/>
</dbReference>
<dbReference type="Gene3D" id="3.60.110.10">
    <property type="entry name" value="Carbon-nitrogen hydrolase"/>
    <property type="match status" value="1"/>
</dbReference>
<dbReference type="OrthoDB" id="9811121at2"/>
<dbReference type="InterPro" id="IPR036526">
    <property type="entry name" value="C-N_Hydrolase_sf"/>
</dbReference>
<evidence type="ECO:0000313" key="4">
    <source>
        <dbReference type="Proteomes" id="UP000295371"/>
    </source>
</evidence>
<comment type="similarity">
    <text evidence="1">Belongs to the carbon-nitrogen hydrolase superfamily. NIT1/NIT2 family.</text>
</comment>
<comment type="caution">
    <text evidence="3">The sequence shown here is derived from an EMBL/GenBank/DDBJ whole genome shotgun (WGS) entry which is preliminary data.</text>
</comment>
<feature type="domain" description="CN hydrolase" evidence="2">
    <location>
        <begin position="10"/>
        <end position="253"/>
    </location>
</feature>
<dbReference type="CDD" id="cd07581">
    <property type="entry name" value="nitrilase_3"/>
    <property type="match status" value="1"/>
</dbReference>
<dbReference type="SUPFAM" id="SSF56317">
    <property type="entry name" value="Carbon-nitrogen hydrolase"/>
    <property type="match status" value="1"/>
</dbReference>
<dbReference type="PANTHER" id="PTHR23088:SF27">
    <property type="entry name" value="DEAMINATED GLUTATHIONE AMIDASE"/>
    <property type="match status" value="1"/>
</dbReference>
<dbReference type="PANTHER" id="PTHR23088">
    <property type="entry name" value="NITRILASE-RELATED"/>
    <property type="match status" value="1"/>
</dbReference>
<evidence type="ECO:0000259" key="2">
    <source>
        <dbReference type="PROSITE" id="PS50263"/>
    </source>
</evidence>
<dbReference type="Pfam" id="PF00795">
    <property type="entry name" value="CN_hydrolase"/>
    <property type="match status" value="1"/>
</dbReference>
<keyword evidence="3" id="KW-0378">Hydrolase</keyword>
<dbReference type="GO" id="GO:0016787">
    <property type="term" value="F:hydrolase activity"/>
    <property type="evidence" value="ECO:0007669"/>
    <property type="project" value="UniProtKB-KW"/>
</dbReference>
<dbReference type="InterPro" id="IPR003010">
    <property type="entry name" value="C-N_Hydrolase"/>
</dbReference>
<name>A0A4R7J6L5_9ACTN</name>
<proteinExistence type="inferred from homology"/>
<dbReference type="InterPro" id="IPR001110">
    <property type="entry name" value="UPF0012_CS"/>
</dbReference>
<evidence type="ECO:0000313" key="3">
    <source>
        <dbReference type="EMBL" id="TDT33042.1"/>
    </source>
</evidence>
<sequence length="272" mass="28158">MEPTAADGTLRVAVAQVTSGRELDENLELLRRSCDEAAAGGARLVVFPEAMMRSFGHRLVDIAEPLDGPWARAVRQIAADHGLLVVAGMFTPGSRGRVRNTVLATGQGVEVAYDKIHLFDAFGFAESDTVEPGSQVVTFSFAGLTFGLATCYDIRFPGLFSALAAAGAQVILVPASWGSGEGKAEAFGLLARARAMDTTTYVVACDQADPVAQGLSDGSAPTGVGHSVVANPDGSVLVSAGAGPQLLFADLSAETVSAVRRTLPVLANAHQF</sequence>
<dbReference type="PROSITE" id="PS01227">
    <property type="entry name" value="UPF0012"/>
    <property type="match status" value="1"/>
</dbReference>